<name>A0A0A9LCT7_ARUDO</name>
<sequence length="11" mass="1364">MQSTKQAKKQW</sequence>
<dbReference type="EMBL" id="GBRH01180390">
    <property type="protein sequence ID" value="JAE17506.1"/>
    <property type="molecule type" value="Transcribed_RNA"/>
</dbReference>
<evidence type="ECO:0000313" key="1">
    <source>
        <dbReference type="EMBL" id="JAE17506.1"/>
    </source>
</evidence>
<reference evidence="1" key="1">
    <citation type="submission" date="2014-09" db="EMBL/GenBank/DDBJ databases">
        <authorList>
            <person name="Magalhaes I.L.F."/>
            <person name="Oliveira U."/>
            <person name="Santos F.R."/>
            <person name="Vidigal T.H.D.A."/>
            <person name="Brescovit A.D."/>
            <person name="Santos A.J."/>
        </authorList>
    </citation>
    <scope>NUCLEOTIDE SEQUENCE</scope>
    <source>
        <tissue evidence="1">Shoot tissue taken approximately 20 cm above the soil surface</tissue>
    </source>
</reference>
<proteinExistence type="predicted"/>
<accession>A0A0A9LCT7</accession>
<reference evidence="1" key="2">
    <citation type="journal article" date="2015" name="Data Brief">
        <title>Shoot transcriptome of the giant reed, Arundo donax.</title>
        <authorList>
            <person name="Barrero R.A."/>
            <person name="Guerrero F.D."/>
            <person name="Moolhuijzen P."/>
            <person name="Goolsby J.A."/>
            <person name="Tidwell J."/>
            <person name="Bellgard S.E."/>
            <person name="Bellgard M.I."/>
        </authorList>
    </citation>
    <scope>NUCLEOTIDE SEQUENCE</scope>
    <source>
        <tissue evidence="1">Shoot tissue taken approximately 20 cm above the soil surface</tissue>
    </source>
</reference>
<organism evidence="1">
    <name type="scientific">Arundo donax</name>
    <name type="common">Giant reed</name>
    <name type="synonym">Donax arundinaceus</name>
    <dbReference type="NCBI Taxonomy" id="35708"/>
    <lineage>
        <taxon>Eukaryota</taxon>
        <taxon>Viridiplantae</taxon>
        <taxon>Streptophyta</taxon>
        <taxon>Embryophyta</taxon>
        <taxon>Tracheophyta</taxon>
        <taxon>Spermatophyta</taxon>
        <taxon>Magnoliopsida</taxon>
        <taxon>Liliopsida</taxon>
        <taxon>Poales</taxon>
        <taxon>Poaceae</taxon>
        <taxon>PACMAD clade</taxon>
        <taxon>Arundinoideae</taxon>
        <taxon>Arundineae</taxon>
        <taxon>Arundo</taxon>
    </lineage>
</organism>
<protein>
    <submittedName>
        <fullName evidence="1">Uncharacterized protein</fullName>
    </submittedName>
</protein>